<dbReference type="Pfam" id="PF00903">
    <property type="entry name" value="Glyoxalase"/>
    <property type="match status" value="1"/>
</dbReference>
<name>H0HV85_9HYPH</name>
<reference evidence="2 3" key="1">
    <citation type="journal article" date="2012" name="J. Bacteriol.">
        <title>Draft Genome Sequence of Mesorhizobium alhagi CCNWXJ12-2T, a Novel Salt-Resistant Species Isolated from the Desert of Northwestern China.</title>
        <authorList>
            <person name="Zhou M."/>
            <person name="Chen W."/>
            <person name="Chen H."/>
            <person name="Wei G."/>
        </authorList>
    </citation>
    <scope>NUCLEOTIDE SEQUENCE [LARGE SCALE GENOMIC DNA]</scope>
    <source>
        <strain evidence="2 3">CCNWXJ12-2</strain>
    </source>
</reference>
<accession>H0HV85</accession>
<dbReference type="Gene3D" id="3.10.180.10">
    <property type="entry name" value="2,3-Dihydroxybiphenyl 1,2-Dioxygenase, domain 1"/>
    <property type="match status" value="1"/>
</dbReference>
<evidence type="ECO:0000259" key="1">
    <source>
        <dbReference type="PROSITE" id="PS51819"/>
    </source>
</evidence>
<evidence type="ECO:0000313" key="3">
    <source>
        <dbReference type="Proteomes" id="UP000003250"/>
    </source>
</evidence>
<dbReference type="AlphaFoldDB" id="H0HV85"/>
<keyword evidence="3" id="KW-1185">Reference proteome</keyword>
<dbReference type="InterPro" id="IPR004360">
    <property type="entry name" value="Glyas_Fos-R_dOase_dom"/>
</dbReference>
<organism evidence="2 3">
    <name type="scientific">Mesorhizobium alhagi CCNWXJ12-2</name>
    <dbReference type="NCBI Taxonomy" id="1107882"/>
    <lineage>
        <taxon>Bacteria</taxon>
        <taxon>Pseudomonadati</taxon>
        <taxon>Pseudomonadota</taxon>
        <taxon>Alphaproteobacteria</taxon>
        <taxon>Hyphomicrobiales</taxon>
        <taxon>Phyllobacteriaceae</taxon>
        <taxon>Allomesorhizobium</taxon>
    </lineage>
</organism>
<evidence type="ECO:0000313" key="2">
    <source>
        <dbReference type="EMBL" id="EHK55388.1"/>
    </source>
</evidence>
<dbReference type="PROSITE" id="PS51819">
    <property type="entry name" value="VOC"/>
    <property type="match status" value="1"/>
</dbReference>
<dbReference type="Proteomes" id="UP000003250">
    <property type="component" value="Unassembled WGS sequence"/>
</dbReference>
<proteinExistence type="predicted"/>
<feature type="domain" description="VOC" evidence="1">
    <location>
        <begin position="90"/>
        <end position="205"/>
    </location>
</feature>
<dbReference type="InterPro" id="IPR037523">
    <property type="entry name" value="VOC_core"/>
</dbReference>
<dbReference type="EMBL" id="AHAM01000169">
    <property type="protein sequence ID" value="EHK55388.1"/>
    <property type="molecule type" value="Genomic_DNA"/>
</dbReference>
<dbReference type="InterPro" id="IPR029068">
    <property type="entry name" value="Glyas_Bleomycin-R_OHBP_Dase"/>
</dbReference>
<protein>
    <recommendedName>
        <fullName evidence="1">VOC domain-containing protein</fullName>
    </recommendedName>
</protein>
<sequence length="207" mass="22935">MFTCGFVRSNLLLAIVFFPWQRGFSSFECGAISENGQKTQEPFGKAFPSLWKSAPQPKRLYSVGSSGRKATAWRRRRGFEESYSMKLFKGINVVSIPVTDLDRARDFYRDILGLGEPLYDLPEAGWIEFSSGREGAGNVSVTLAEPGWRPSAGTTLVLDVEDCHAAVEELRRRAVACDDPQVFPGYVTFAGFTDPFGNRLQMCSPAA</sequence>
<dbReference type="SUPFAM" id="SSF54593">
    <property type="entry name" value="Glyoxalase/Bleomycin resistance protein/Dihydroxybiphenyl dioxygenase"/>
    <property type="match status" value="1"/>
</dbReference>
<gene>
    <name evidence="2" type="ORF">MAXJ12_20454</name>
</gene>
<dbReference type="PATRIC" id="fig|1107882.3.peg.3995"/>